<keyword evidence="2" id="KW-1185">Reference proteome</keyword>
<dbReference type="HOGENOM" id="CLU_1288410_0_0_12"/>
<dbReference type="SUPFAM" id="SSF109604">
    <property type="entry name" value="HD-domain/PDEase-like"/>
    <property type="match status" value="1"/>
</dbReference>
<dbReference type="KEGG" id="tpi:TREPR_1571"/>
<dbReference type="Gene3D" id="1.10.3210.10">
    <property type="entry name" value="Hypothetical protein af1432"/>
    <property type="match status" value="1"/>
</dbReference>
<reference evidence="2" key="1">
    <citation type="submission" date="2009-12" db="EMBL/GenBank/DDBJ databases">
        <title>Complete sequence of Treponema primitia strain ZAS-2.</title>
        <authorList>
            <person name="Tetu S.G."/>
            <person name="Matson E."/>
            <person name="Ren Q."/>
            <person name="Seshadri R."/>
            <person name="Elbourne L."/>
            <person name="Hassan K.A."/>
            <person name="Durkin A."/>
            <person name="Radune D."/>
            <person name="Mohamoud Y."/>
            <person name="Shay R."/>
            <person name="Jin S."/>
            <person name="Zhang X."/>
            <person name="Lucey K."/>
            <person name="Ballor N.R."/>
            <person name="Ottesen E."/>
            <person name="Rosenthal R."/>
            <person name="Allen A."/>
            <person name="Leadbetter J.R."/>
            <person name="Paulsen I.T."/>
        </authorList>
    </citation>
    <scope>NUCLEOTIDE SEQUENCE [LARGE SCALE GENOMIC DNA]</scope>
    <source>
        <strain evidence="2">ATCC BAA-887 / DSM 12427 / ZAS-2</strain>
    </source>
</reference>
<organism evidence="1 2">
    <name type="scientific">Treponema primitia (strain ATCC BAA-887 / DSM 12427 / ZAS-2)</name>
    <dbReference type="NCBI Taxonomy" id="545694"/>
    <lineage>
        <taxon>Bacteria</taxon>
        <taxon>Pseudomonadati</taxon>
        <taxon>Spirochaetota</taxon>
        <taxon>Spirochaetia</taxon>
        <taxon>Spirochaetales</taxon>
        <taxon>Treponemataceae</taxon>
        <taxon>Treponema</taxon>
    </lineage>
</organism>
<sequence length="189" mass="21582">MTTEEMLRLKGTFLAPYMQLATALIGKVRDGGGNMFRHQLDTMATLIDYGYIDSVLLKASIVHDLIEDVPDFNHNLLLSIDFEGPQVYDLVMEVTRFPNETKPEFLTRIRESGSRQAKILKVADRISNMISLGFVINCEFISRYTEETVKYIIPIAEEVDKAMLNELHSLVESRRKYVSIFSTQEPSVL</sequence>
<evidence type="ECO:0000313" key="2">
    <source>
        <dbReference type="Proteomes" id="UP000009223"/>
    </source>
</evidence>
<protein>
    <recommendedName>
        <fullName evidence="3">HD/PDEase domain-containing protein</fullName>
    </recommendedName>
</protein>
<accession>F5YPD5</accession>
<dbReference type="AlphaFoldDB" id="F5YPD5"/>
<dbReference type="EMBL" id="CP001843">
    <property type="protein sequence ID" value="AEF86639.1"/>
    <property type="molecule type" value="Genomic_DNA"/>
</dbReference>
<proteinExistence type="predicted"/>
<dbReference type="RefSeq" id="WP_015708544.1">
    <property type="nucleotide sequence ID" value="NC_015578.1"/>
</dbReference>
<dbReference type="OrthoDB" id="358450at2"/>
<evidence type="ECO:0008006" key="3">
    <source>
        <dbReference type="Google" id="ProtNLM"/>
    </source>
</evidence>
<dbReference type="Proteomes" id="UP000009223">
    <property type="component" value="Chromosome"/>
</dbReference>
<evidence type="ECO:0000313" key="1">
    <source>
        <dbReference type="EMBL" id="AEF86639.1"/>
    </source>
</evidence>
<reference evidence="1 2" key="2">
    <citation type="journal article" date="2011" name="ISME J.">
        <title>RNA-seq reveals cooperative metabolic interactions between two termite-gut spirochete species in co-culture.</title>
        <authorList>
            <person name="Rosenthal A.Z."/>
            <person name="Matson E.G."/>
            <person name="Eldar A."/>
            <person name="Leadbetter J.R."/>
        </authorList>
    </citation>
    <scope>NUCLEOTIDE SEQUENCE [LARGE SCALE GENOMIC DNA]</scope>
    <source>
        <strain evidence="2">ATCC BAA-887 / DSM 12427 / ZAS-2</strain>
    </source>
</reference>
<dbReference type="eggNOG" id="COG0317">
    <property type="taxonomic scope" value="Bacteria"/>
</dbReference>
<name>F5YPD5_TREPZ</name>
<gene>
    <name evidence="1" type="ordered locus">TREPR_1571</name>
</gene>
<dbReference type="STRING" id="545694.TREPR_1571"/>